<dbReference type="SMART" id="SM00320">
    <property type="entry name" value="WD40"/>
    <property type="match status" value="5"/>
</dbReference>
<name>A0AAV6UCK9_9ARAC</name>
<dbReference type="InterPro" id="IPR015943">
    <property type="entry name" value="WD40/YVTN_repeat-like_dom_sf"/>
</dbReference>
<dbReference type="InterPro" id="IPR019775">
    <property type="entry name" value="WD40_repeat_CS"/>
</dbReference>
<reference evidence="4 5" key="1">
    <citation type="journal article" date="2022" name="Nat. Ecol. Evol.">
        <title>A masculinizing supergene underlies an exaggerated male reproductive morph in a spider.</title>
        <authorList>
            <person name="Hendrickx F."/>
            <person name="De Corte Z."/>
            <person name="Sonet G."/>
            <person name="Van Belleghem S.M."/>
            <person name="Kostlbacher S."/>
            <person name="Vangestel C."/>
        </authorList>
    </citation>
    <scope>NUCLEOTIDE SEQUENCE [LARGE SCALE GENOMIC DNA]</scope>
    <source>
        <strain evidence="4">W744_W776</strain>
    </source>
</reference>
<feature type="repeat" description="WD" evidence="3">
    <location>
        <begin position="510"/>
        <end position="551"/>
    </location>
</feature>
<evidence type="ECO:0000313" key="4">
    <source>
        <dbReference type="EMBL" id="KAG8182107.1"/>
    </source>
</evidence>
<proteinExistence type="predicted"/>
<evidence type="ECO:0000256" key="1">
    <source>
        <dbReference type="ARBA" id="ARBA00022574"/>
    </source>
</evidence>
<protein>
    <submittedName>
        <fullName evidence="4">Uncharacterized protein</fullName>
    </submittedName>
</protein>
<dbReference type="InterPro" id="IPR001680">
    <property type="entry name" value="WD40_rpt"/>
</dbReference>
<dbReference type="PANTHER" id="PTHR44525">
    <property type="entry name" value="WD REPEAT-CONTAINING PROTEIN 27"/>
    <property type="match status" value="1"/>
</dbReference>
<dbReference type="PANTHER" id="PTHR44525:SF1">
    <property type="entry name" value="WD REPEAT-CONTAINING PROTEIN 27"/>
    <property type="match status" value="1"/>
</dbReference>
<dbReference type="Proteomes" id="UP000827092">
    <property type="component" value="Unassembled WGS sequence"/>
</dbReference>
<dbReference type="Gene3D" id="2.130.10.10">
    <property type="entry name" value="YVTN repeat-like/Quinoprotein amine dehydrogenase"/>
    <property type="match status" value="2"/>
</dbReference>
<dbReference type="AlphaFoldDB" id="A0AAV6UCK9"/>
<organism evidence="4 5">
    <name type="scientific">Oedothorax gibbosus</name>
    <dbReference type="NCBI Taxonomy" id="931172"/>
    <lineage>
        <taxon>Eukaryota</taxon>
        <taxon>Metazoa</taxon>
        <taxon>Ecdysozoa</taxon>
        <taxon>Arthropoda</taxon>
        <taxon>Chelicerata</taxon>
        <taxon>Arachnida</taxon>
        <taxon>Araneae</taxon>
        <taxon>Araneomorphae</taxon>
        <taxon>Entelegynae</taxon>
        <taxon>Araneoidea</taxon>
        <taxon>Linyphiidae</taxon>
        <taxon>Erigoninae</taxon>
        <taxon>Oedothorax</taxon>
    </lineage>
</organism>
<dbReference type="Pfam" id="PF00400">
    <property type="entry name" value="WD40"/>
    <property type="match status" value="2"/>
</dbReference>
<evidence type="ECO:0000256" key="3">
    <source>
        <dbReference type="PROSITE-ProRule" id="PRU00221"/>
    </source>
</evidence>
<dbReference type="EMBL" id="JAFNEN010000480">
    <property type="protein sequence ID" value="KAG8182107.1"/>
    <property type="molecule type" value="Genomic_DNA"/>
</dbReference>
<dbReference type="PROSITE" id="PS50082">
    <property type="entry name" value="WD_REPEATS_2"/>
    <property type="match status" value="1"/>
</dbReference>
<gene>
    <name evidence="4" type="ORF">JTE90_018378</name>
</gene>
<accession>A0AAV6UCK9</accession>
<comment type="caution">
    <text evidence="4">The sequence shown here is derived from an EMBL/GenBank/DDBJ whole genome shotgun (WGS) entry which is preliminary data.</text>
</comment>
<evidence type="ECO:0000256" key="2">
    <source>
        <dbReference type="ARBA" id="ARBA00022737"/>
    </source>
</evidence>
<evidence type="ECO:0000313" key="5">
    <source>
        <dbReference type="Proteomes" id="UP000827092"/>
    </source>
</evidence>
<keyword evidence="1 3" id="KW-0853">WD repeat</keyword>
<dbReference type="InterPro" id="IPR042411">
    <property type="entry name" value="WDR27"/>
</dbReference>
<sequence length="649" mass="72920">MCVCSESYIAVPLNEKGNIAIWKTEYPSSKPVILIGHHKSVTALDLSHSPLDHYLCSCSSDNIILWNLLENNGNPTKGKVLHSHMEQPLFCCFSSDNSRIAFSFPNGMWIFDLKENNWFISIEECSFSMFDYNINTNKLLGIDDIYLKSWDLQSNEVSTILNITPGILTALCIDKETEIIAVGTTSGHLNVYGKDYNLLRNIQIWKLLLQQQQNVDSSDEGSTKSYDHDCFPVFSIKILKEKKDSTSFLPQVTYLLIATSTCIFILNINNEVLIFYLDFHESEINFDIGLIRYASIALSSDNSEAYVNVLPLMGESLAFIKLSLKEIISSEEEPIFEHGTCNKFKTDAENKETGLTFLNSSSGMPEKSLLAPKTKCSAKSKAAKKTSSNLNLPVTFHTNVKSSGYGILHKPRNLFQPQTLKTHRVKSGFHLPEKFEKSCSEKEKNILKEYKETTHFQNFQICDKIKSAVSPTGSALQITVDGKYASCATTNGSIDILKLGKEKFKIIHTLNAHKGEVNSAAWSHTDKLLVSSGKDKTVKIWDFEKQKRQPVLSEGVAADSATGTTKSKYIFEEAITQVQFYYLDRFILAAAGNNIYIFEYTINIEKSGIKSSVNKSSIKLFKKFPLNVKRITTLAAMNQFFSNILFLLS</sequence>
<dbReference type="PROSITE" id="PS00678">
    <property type="entry name" value="WD_REPEATS_1"/>
    <property type="match status" value="1"/>
</dbReference>
<dbReference type="PROSITE" id="PS50294">
    <property type="entry name" value="WD_REPEATS_REGION"/>
    <property type="match status" value="1"/>
</dbReference>
<dbReference type="InterPro" id="IPR011047">
    <property type="entry name" value="Quinoprotein_ADH-like_sf"/>
</dbReference>
<keyword evidence="5" id="KW-1185">Reference proteome</keyword>
<dbReference type="SUPFAM" id="SSF50998">
    <property type="entry name" value="Quinoprotein alcohol dehydrogenase-like"/>
    <property type="match status" value="1"/>
</dbReference>
<keyword evidence="2" id="KW-0677">Repeat</keyword>